<dbReference type="EMBL" id="JADQUG010000031">
    <property type="protein sequence ID" value="MBG9354545.1"/>
    <property type="molecule type" value="Genomic_DNA"/>
</dbReference>
<reference evidence="1 2" key="1">
    <citation type="journal article" date="2020" name="J. Clin. Microbiol.">
        <title>Assessing the Genetic Diversity of Austrian Corynebacterium diphtheriae Clinical Isolates, 2011-2019.</title>
        <authorList>
            <person name="Schaeffer J."/>
            <person name="Huhulescu S."/>
            <person name="Stoeger A."/>
            <person name="Allerberger F."/>
            <person name="Ruppitsch W."/>
        </authorList>
    </citation>
    <scope>NUCLEOTIDE SEQUENCE [LARGE SCALE GENOMIC DNA]</scope>
    <source>
        <strain evidence="1 2">04-17</strain>
    </source>
</reference>
<gene>
    <name evidence="1" type="ORF">I4J41_08040</name>
</gene>
<organism evidence="1 2">
    <name type="scientific">Corynebacterium belfantii</name>
    <dbReference type="NCBI Taxonomy" id="2014537"/>
    <lineage>
        <taxon>Bacteria</taxon>
        <taxon>Bacillati</taxon>
        <taxon>Actinomycetota</taxon>
        <taxon>Actinomycetes</taxon>
        <taxon>Mycobacteriales</taxon>
        <taxon>Corynebacteriaceae</taxon>
        <taxon>Corynebacterium</taxon>
    </lineage>
</organism>
<evidence type="ECO:0000313" key="1">
    <source>
        <dbReference type="EMBL" id="MBG9354545.1"/>
    </source>
</evidence>
<dbReference type="Proteomes" id="UP000615580">
    <property type="component" value="Unassembled WGS sequence"/>
</dbReference>
<accession>A0ABS0LD13</accession>
<protein>
    <submittedName>
        <fullName evidence="1">Transposase</fullName>
    </submittedName>
</protein>
<proteinExistence type="predicted"/>
<name>A0ABS0LD13_9CORY</name>
<sequence>MGVWTDSGIPPINHKKVARIMKSMGLKDFTKRRRGQLEQQR</sequence>
<comment type="caution">
    <text evidence="1">The sequence shown here is derived from an EMBL/GenBank/DDBJ whole genome shotgun (WGS) entry which is preliminary data.</text>
</comment>
<keyword evidence="2" id="KW-1185">Reference proteome</keyword>
<evidence type="ECO:0000313" key="2">
    <source>
        <dbReference type="Proteomes" id="UP000615580"/>
    </source>
</evidence>